<dbReference type="NCBIfam" id="NF038397">
    <property type="entry name" value="AB5_pltB_like"/>
    <property type="match status" value="1"/>
</dbReference>
<comment type="caution">
    <text evidence="1">The sequence shown here is derived from an EMBL/GenBank/DDBJ whole genome shotgun (WGS) entry which is preliminary data.</text>
</comment>
<name>A0A0L1BKI2_ECOLX</name>
<sequence length="135" mass="15539">MFRFLLVALCFSLSFNASADSEWTGSKKDGMYSEVVIQDIHTGMVDSKPYFCIKAVKTEVNLSACLVSGYSIWSPAFDTFYNQAMYYYSTGQRVRVYYEPNIWKHEEFSKITTNAIAGFSTCFKEDQCFGPERKR</sequence>
<dbReference type="RefSeq" id="WP_050940475.1">
    <property type="nucleotide sequence ID" value="NZ_AP024123.1"/>
</dbReference>
<accession>A0A0L1BKI2</accession>
<proteinExistence type="predicted"/>
<protein>
    <submittedName>
        <fullName evidence="1">Subtilase cytotoxin subunit B</fullName>
    </submittedName>
</protein>
<evidence type="ECO:0000313" key="2">
    <source>
        <dbReference type="Proteomes" id="UP000523388"/>
    </source>
</evidence>
<organism evidence="1 2">
    <name type="scientific">Escherichia coli</name>
    <dbReference type="NCBI Taxonomy" id="562"/>
    <lineage>
        <taxon>Bacteria</taxon>
        <taxon>Pseudomonadati</taxon>
        <taxon>Pseudomonadota</taxon>
        <taxon>Gammaproteobacteria</taxon>
        <taxon>Enterobacterales</taxon>
        <taxon>Enterobacteriaceae</taxon>
        <taxon>Escherichia</taxon>
    </lineage>
</organism>
<reference evidence="1 2" key="1">
    <citation type="submission" date="2018-08" db="EMBL/GenBank/DDBJ databases">
        <authorList>
            <consortium name="GenomeTrakr network: Whole genome sequencing for foodborne pathogen traceback"/>
        </authorList>
    </citation>
    <scope>NUCLEOTIDE SEQUENCE [LARGE SCALE GENOMIC DNA]</scope>
    <source>
        <strain evidence="1 2">AZ-TG102963</strain>
    </source>
</reference>
<dbReference type="EMBL" id="AASCJS010000015">
    <property type="protein sequence ID" value="EFA9846423.1"/>
    <property type="molecule type" value="Genomic_DNA"/>
</dbReference>
<evidence type="ECO:0000313" key="1">
    <source>
        <dbReference type="EMBL" id="EFA9846423.1"/>
    </source>
</evidence>
<gene>
    <name evidence="1" type="ORF">C1Q91_002824</name>
</gene>
<dbReference type="SUPFAM" id="SSF50203">
    <property type="entry name" value="Bacterial enterotoxins"/>
    <property type="match status" value="1"/>
</dbReference>
<dbReference type="Proteomes" id="UP000523388">
    <property type="component" value="Unassembled WGS sequence"/>
</dbReference>
<dbReference type="AlphaFoldDB" id="A0A0L1BKI2"/>
<dbReference type="InterPro" id="IPR008992">
    <property type="entry name" value="Enterotoxin"/>
</dbReference>
<dbReference type="Gene3D" id="2.40.50.110">
    <property type="match status" value="1"/>
</dbReference>